<evidence type="ECO:0000259" key="1">
    <source>
        <dbReference type="Pfam" id="PF00534"/>
    </source>
</evidence>
<dbReference type="CDD" id="cd03801">
    <property type="entry name" value="GT4_PimA-like"/>
    <property type="match status" value="1"/>
</dbReference>
<evidence type="ECO:0000313" key="3">
    <source>
        <dbReference type="Proteomes" id="UP001597374"/>
    </source>
</evidence>
<dbReference type="InterPro" id="IPR050194">
    <property type="entry name" value="Glycosyltransferase_grp1"/>
</dbReference>
<keyword evidence="3" id="KW-1185">Reference proteome</keyword>
<dbReference type="Proteomes" id="UP001597374">
    <property type="component" value="Unassembled WGS sequence"/>
</dbReference>
<keyword evidence="2" id="KW-0328">Glycosyltransferase</keyword>
<protein>
    <submittedName>
        <fullName evidence="2">Glycosyltransferase family 4 protein</fullName>
        <ecNumber evidence="2">2.4.-.-</ecNumber>
    </submittedName>
</protein>
<feature type="domain" description="Glycosyl transferase family 1" evidence="1">
    <location>
        <begin position="202"/>
        <end position="353"/>
    </location>
</feature>
<keyword evidence="2" id="KW-0808">Transferase</keyword>
<evidence type="ECO:0000313" key="2">
    <source>
        <dbReference type="EMBL" id="MFD2244904.1"/>
    </source>
</evidence>
<gene>
    <name evidence="2" type="ORF">ACFSKP_01485</name>
</gene>
<organism evidence="2 3">
    <name type="scientific">Pontibacter ruber</name>
    <dbReference type="NCBI Taxonomy" id="1343895"/>
    <lineage>
        <taxon>Bacteria</taxon>
        <taxon>Pseudomonadati</taxon>
        <taxon>Bacteroidota</taxon>
        <taxon>Cytophagia</taxon>
        <taxon>Cytophagales</taxon>
        <taxon>Hymenobacteraceae</taxon>
        <taxon>Pontibacter</taxon>
    </lineage>
</organism>
<dbReference type="Pfam" id="PF00534">
    <property type="entry name" value="Glycos_transf_1"/>
    <property type="match status" value="1"/>
</dbReference>
<dbReference type="SUPFAM" id="SSF53756">
    <property type="entry name" value="UDP-Glycosyltransferase/glycogen phosphorylase"/>
    <property type="match status" value="1"/>
</dbReference>
<dbReference type="GO" id="GO:0016757">
    <property type="term" value="F:glycosyltransferase activity"/>
    <property type="evidence" value="ECO:0007669"/>
    <property type="project" value="UniProtKB-KW"/>
</dbReference>
<dbReference type="Gene3D" id="3.40.50.2000">
    <property type="entry name" value="Glycogen Phosphorylase B"/>
    <property type="match status" value="2"/>
</dbReference>
<dbReference type="EC" id="2.4.-.-" evidence="2"/>
<comment type="caution">
    <text evidence="2">The sequence shown here is derived from an EMBL/GenBank/DDBJ whole genome shotgun (WGS) entry which is preliminary data.</text>
</comment>
<name>A0ABW5CUJ1_9BACT</name>
<proteinExistence type="predicted"/>
<sequence>MSKGKSRVLIFIDWFLPGYKAGGPIQSCANLIAHLKDEFDFWVITRDTDYCEKKPYPAVRSNEWNQLEENVQVYYISEDKLCYSELAKAVAEANPDTAFINGIYSFYFSILPLVILRSMGHVHTIVSARGMLAPSAVNVKGNKKKLFLKVAKSLGLYRNVRFHATNDIEKQHIQDIFGKTQPVIVAPNLPKPAKTGSIVKRDKLKGELKLVSIARISPEKNTKYALEALEDCRFDGSILFDIYGPIYNEAYWEECQEVIKRLPDNISVNYKGSLDSSKVVETLCRYHAMFMPTRGENFGHIILESFSSGCPVLISDQTPWKGLSALKVGYDLPLSNTEGFVQTIQTLLLKEQDVFDMWSEQAFNYAQQFIHNKEAVEQNHQMFSKSSNL</sequence>
<dbReference type="RefSeq" id="WP_250429722.1">
    <property type="nucleotide sequence ID" value="NZ_JALPRR010000002.1"/>
</dbReference>
<dbReference type="PANTHER" id="PTHR45947:SF3">
    <property type="entry name" value="SULFOQUINOVOSYL TRANSFERASE SQD2"/>
    <property type="match status" value="1"/>
</dbReference>
<dbReference type="InterPro" id="IPR001296">
    <property type="entry name" value="Glyco_trans_1"/>
</dbReference>
<dbReference type="EMBL" id="JBHUIM010000001">
    <property type="protein sequence ID" value="MFD2244904.1"/>
    <property type="molecule type" value="Genomic_DNA"/>
</dbReference>
<accession>A0ABW5CUJ1</accession>
<dbReference type="PANTHER" id="PTHR45947">
    <property type="entry name" value="SULFOQUINOVOSYL TRANSFERASE SQD2"/>
    <property type="match status" value="1"/>
</dbReference>
<reference evidence="3" key="1">
    <citation type="journal article" date="2019" name="Int. J. Syst. Evol. Microbiol.">
        <title>The Global Catalogue of Microorganisms (GCM) 10K type strain sequencing project: providing services to taxonomists for standard genome sequencing and annotation.</title>
        <authorList>
            <consortium name="The Broad Institute Genomics Platform"/>
            <consortium name="The Broad Institute Genome Sequencing Center for Infectious Disease"/>
            <person name="Wu L."/>
            <person name="Ma J."/>
        </authorList>
    </citation>
    <scope>NUCLEOTIDE SEQUENCE [LARGE SCALE GENOMIC DNA]</scope>
    <source>
        <strain evidence="3">CGMCC 4.1782</strain>
    </source>
</reference>